<evidence type="ECO:0000256" key="1">
    <source>
        <dbReference type="SAM" id="MobiDB-lite"/>
    </source>
</evidence>
<proteinExistence type="predicted"/>
<evidence type="ECO:0008006" key="5">
    <source>
        <dbReference type="Google" id="ProtNLM"/>
    </source>
</evidence>
<evidence type="ECO:0000313" key="4">
    <source>
        <dbReference type="Proteomes" id="UP000028582"/>
    </source>
</evidence>
<gene>
    <name evidence="3" type="ORF">F444_07349</name>
</gene>
<reference evidence="3 4" key="1">
    <citation type="submission" date="2013-11" db="EMBL/GenBank/DDBJ databases">
        <title>The Genome Sequence of Phytophthora parasitica P1976.</title>
        <authorList>
            <consortium name="The Broad Institute Genomics Platform"/>
            <person name="Russ C."/>
            <person name="Tyler B."/>
            <person name="Panabieres F."/>
            <person name="Shan W."/>
            <person name="Tripathy S."/>
            <person name="Grunwald N."/>
            <person name="Machado M."/>
            <person name="Johnson C.S."/>
            <person name="Walker B."/>
            <person name="Young S."/>
            <person name="Zeng Q."/>
            <person name="Gargeya S."/>
            <person name="Fitzgerald M."/>
            <person name="Haas B."/>
            <person name="Abouelleil A."/>
            <person name="Allen A.W."/>
            <person name="Alvarado L."/>
            <person name="Arachchi H.M."/>
            <person name="Berlin A.M."/>
            <person name="Chapman S.B."/>
            <person name="Gainer-Dewar J."/>
            <person name="Goldberg J."/>
            <person name="Griggs A."/>
            <person name="Gujja S."/>
            <person name="Hansen M."/>
            <person name="Howarth C."/>
            <person name="Imamovic A."/>
            <person name="Ireland A."/>
            <person name="Larimer J."/>
            <person name="McCowan C."/>
            <person name="Murphy C."/>
            <person name="Pearson M."/>
            <person name="Poon T.W."/>
            <person name="Priest M."/>
            <person name="Roberts A."/>
            <person name="Saif S."/>
            <person name="Shea T."/>
            <person name="Sisk P."/>
            <person name="Sykes S."/>
            <person name="Wortman J."/>
            <person name="Nusbaum C."/>
            <person name="Birren B."/>
        </authorList>
    </citation>
    <scope>NUCLEOTIDE SEQUENCE [LARGE SCALE GENOMIC DNA]</scope>
    <source>
        <strain evidence="3 4">P1976</strain>
    </source>
</reference>
<sequence>MNFGKLFPLVGMMTVVSSAVVFNAAPAYANLSIYYERPNSGGYPYPTPTPEAAKPCEYNTEAPTPQIHSGRPESRGYPCPTPAPRGPDDSDSSEYDTVNTTTANEPNYYDHPNDGGDPLLLKRSKHNQS</sequence>
<accession>A0A081AEZ6</accession>
<organism evidence="3 4">
    <name type="scientific">Phytophthora nicotianae P1976</name>
    <dbReference type="NCBI Taxonomy" id="1317066"/>
    <lineage>
        <taxon>Eukaryota</taxon>
        <taxon>Sar</taxon>
        <taxon>Stramenopiles</taxon>
        <taxon>Oomycota</taxon>
        <taxon>Peronosporomycetes</taxon>
        <taxon>Peronosporales</taxon>
        <taxon>Peronosporaceae</taxon>
        <taxon>Phytophthora</taxon>
    </lineage>
</organism>
<keyword evidence="2" id="KW-0732">Signal</keyword>
<comment type="caution">
    <text evidence="3">The sequence shown here is derived from an EMBL/GenBank/DDBJ whole genome shotgun (WGS) entry which is preliminary data.</text>
</comment>
<name>A0A081AEZ6_PHYNI</name>
<protein>
    <recommendedName>
        <fullName evidence="5">RxLR effector protein</fullName>
    </recommendedName>
</protein>
<dbReference type="AlphaFoldDB" id="A0A081AEZ6"/>
<dbReference type="EMBL" id="ANJA01001362">
    <property type="protein sequence ID" value="ETO77457.1"/>
    <property type="molecule type" value="Genomic_DNA"/>
</dbReference>
<dbReference type="OrthoDB" id="146367at2759"/>
<feature type="region of interest" description="Disordered" evidence="1">
    <location>
        <begin position="39"/>
        <end position="129"/>
    </location>
</feature>
<evidence type="ECO:0000256" key="2">
    <source>
        <dbReference type="SAM" id="SignalP"/>
    </source>
</evidence>
<feature type="chain" id="PRO_5001754003" description="RxLR effector protein" evidence="2">
    <location>
        <begin position="19"/>
        <end position="129"/>
    </location>
</feature>
<feature type="compositionally biased region" description="Polar residues" evidence="1">
    <location>
        <begin position="95"/>
        <end position="105"/>
    </location>
</feature>
<feature type="signal peptide" evidence="2">
    <location>
        <begin position="1"/>
        <end position="18"/>
    </location>
</feature>
<dbReference type="Proteomes" id="UP000028582">
    <property type="component" value="Unassembled WGS sequence"/>
</dbReference>
<evidence type="ECO:0000313" key="3">
    <source>
        <dbReference type="EMBL" id="ETO77457.1"/>
    </source>
</evidence>